<sequence>MAPESHFNNPFFPNDRSLAAQIVEASKAEHTHVASSEPKKPSKKKMDSDAASVSSFGSSIGLLKNKFHHSSSSSSSSSADKKKTHAASVQKKVLRNQVNIVG</sequence>
<accession>A0A1J7JS04</accession>
<name>A0A1J7JS04_9PEZI</name>
<feature type="compositionally biased region" description="Basic and acidic residues" evidence="1">
    <location>
        <begin position="26"/>
        <end position="48"/>
    </location>
</feature>
<evidence type="ECO:0000313" key="2">
    <source>
        <dbReference type="EMBL" id="OIW32148.1"/>
    </source>
</evidence>
<reference evidence="2 3" key="1">
    <citation type="submission" date="2016-10" db="EMBL/GenBank/DDBJ databases">
        <title>Draft genome sequence of Coniochaeta ligniaria NRRL30616, a lignocellulolytic fungus for bioabatement of inhibitors in plant biomass hydrolysates.</title>
        <authorList>
            <consortium name="DOE Joint Genome Institute"/>
            <person name="Jimenez D.J."/>
            <person name="Hector R.E."/>
            <person name="Riley R."/>
            <person name="Sun H."/>
            <person name="Grigoriev I.V."/>
            <person name="Van Elsas J.D."/>
            <person name="Nichols N.N."/>
        </authorList>
    </citation>
    <scope>NUCLEOTIDE SEQUENCE [LARGE SCALE GENOMIC DNA]</scope>
    <source>
        <strain evidence="2 3">NRRL 30616</strain>
    </source>
</reference>
<dbReference type="InParanoid" id="A0A1J7JS04"/>
<evidence type="ECO:0000256" key="1">
    <source>
        <dbReference type="SAM" id="MobiDB-lite"/>
    </source>
</evidence>
<organism evidence="2 3">
    <name type="scientific">Coniochaeta ligniaria NRRL 30616</name>
    <dbReference type="NCBI Taxonomy" id="1408157"/>
    <lineage>
        <taxon>Eukaryota</taxon>
        <taxon>Fungi</taxon>
        <taxon>Dikarya</taxon>
        <taxon>Ascomycota</taxon>
        <taxon>Pezizomycotina</taxon>
        <taxon>Sordariomycetes</taxon>
        <taxon>Sordariomycetidae</taxon>
        <taxon>Coniochaetales</taxon>
        <taxon>Coniochaetaceae</taxon>
        <taxon>Coniochaeta</taxon>
    </lineage>
</organism>
<feature type="region of interest" description="Disordered" evidence="1">
    <location>
        <begin position="26"/>
        <end position="51"/>
    </location>
</feature>
<proteinExistence type="predicted"/>
<dbReference type="EMBL" id="KV875095">
    <property type="protein sequence ID" value="OIW32148.1"/>
    <property type="molecule type" value="Genomic_DNA"/>
</dbReference>
<dbReference type="AlphaFoldDB" id="A0A1J7JS04"/>
<dbReference type="Proteomes" id="UP000182658">
    <property type="component" value="Unassembled WGS sequence"/>
</dbReference>
<feature type="region of interest" description="Disordered" evidence="1">
    <location>
        <begin position="67"/>
        <end position="102"/>
    </location>
</feature>
<protein>
    <submittedName>
        <fullName evidence="2">Uncharacterized protein</fullName>
    </submittedName>
</protein>
<gene>
    <name evidence="2" type="ORF">CONLIGDRAFT_678563</name>
</gene>
<evidence type="ECO:0000313" key="3">
    <source>
        <dbReference type="Proteomes" id="UP000182658"/>
    </source>
</evidence>
<keyword evidence="3" id="KW-1185">Reference proteome</keyword>